<keyword evidence="1" id="KW-0547">Nucleotide-binding</keyword>
<sequence length="1265" mass="143946">MASVSREVNRQHKSLMIKLCDMMDPNDPTYKNFIYYLESYLPEGMLDRVQQNPTDVFRLMEKRGILKAGDYHKLKEALKASGYINVLDVLKNEEECIARQMRKRSYTDGSMACGSLNIDTATVSSIEPEDISKLRGDLIQAYRNLRCVQVSPLFEKRRFDIDNIYVDLVIEEKQEGSNTQGRSKYVYTQSNVAHSHSKEPIKVTSYKQIFVDGRGSKLKRIYLRGKGGLGKTTFCRKVLHAWCNVHEGRVVVQDSFFQDETVLMMFDLLFYLNLREVSVEETLIEVICAQFPLEDVPNKIILGTLMKEYGDKILFILDGLDEMIVKAKFLENIVTRRVYPNCCFLISSRPWKIAQMELHEGTEIDLLLDLKGFSWINALKFAENIFINCYNDGNIFKQFEADIARIVLAKQLIHVPLLLLFLAVVWYENQKVLPSKLCELYVLFLNLVADRMKEKYKKDPNYWRQICILGDTQFSLPSKISASSLVVNFGEGFLLSLCEVAHHFLLSNEKENSLLFEETELLKAFGDKGEEKLCVALQLGLLSVTDSVSNLYMKTNVSFIHKTMQEFFTALYFIIKPEKLEKFILSLVDLTAVQQNENIIIFLVGLMPKLGSIVLEKVNELCSDCWKTSRSGDSEGELVALEMCQSRHRNEVDISQMLAKEAMSHLLNISDIYCRCQEEVIGEDVLLNISGLCLRHKNIDLHSLNLAFIQSLDVNWTGPISDMDYVLVNLKGLEGLTYLRLCSLNCDLYLPQTGSLTVLILKGVKLSISCCEELGKVLGHCTRLERLNIHCTNLHNCVLDLSNMSKLTSFDIEEVSLSSSCCTLLYSTLAECIQLESLKIFNEDLQNCLLDLSNMTELRDLYLSKVTLSFCSGLSNTLTCCVKMKNLRISNTDLQSCLLDLSAMTDLTELDMYEVMLSRTCCDILGSTLTRCTKLEKLSIHSMHLHNCLLDVANMTKLIILVIINVTLSSSCCDVFSRTLTHCTKLERLDIRNTDLHNYMLNLSNMTELTDLDLRTVTLSSGLTHCTKLERLSIFITDPHSYLLDLSNMTQLISLDISGVTLSQSLMQCTKLHRLGIFRSNLQDFLLDFSTMTELTVLDMLGVNLSIIYCDALGNTLTLCTKLETLTIRNTDLHNCLLDLSGKTELTSMELSKVALSSRCCDVLGKTLTCCTKLMTLRICNTDLHNCWFDLSKLTELRYLMLWKVNVSSDCCDALCSMLTHCTKLETIDMHVNGYFCSWNACRDPFESIEFLMKKETEKLADLKL</sequence>
<dbReference type="InterPro" id="IPR032675">
    <property type="entry name" value="LRR_dom_sf"/>
</dbReference>
<dbReference type="Pfam" id="PF05729">
    <property type="entry name" value="NACHT"/>
    <property type="match status" value="1"/>
</dbReference>
<dbReference type="SUPFAM" id="SSF52058">
    <property type="entry name" value="L domain-like"/>
    <property type="match status" value="2"/>
</dbReference>
<name>A0ABD3WDY3_SINWO</name>
<accession>A0ABD3WDY3</accession>
<evidence type="ECO:0000313" key="6">
    <source>
        <dbReference type="Proteomes" id="UP001634394"/>
    </source>
</evidence>
<keyword evidence="2" id="KW-0067">ATP-binding</keyword>
<dbReference type="InterPro" id="IPR007111">
    <property type="entry name" value="NACHT_NTPase"/>
</dbReference>
<dbReference type="EMBL" id="JBJQND010000007">
    <property type="protein sequence ID" value="KAL3872144.1"/>
    <property type="molecule type" value="Genomic_DNA"/>
</dbReference>
<evidence type="ECO:0000256" key="2">
    <source>
        <dbReference type="ARBA" id="ARBA00022840"/>
    </source>
</evidence>
<dbReference type="InterPro" id="IPR011029">
    <property type="entry name" value="DEATH-like_dom_sf"/>
</dbReference>
<evidence type="ECO:0000256" key="1">
    <source>
        <dbReference type="ARBA" id="ARBA00022741"/>
    </source>
</evidence>
<dbReference type="Proteomes" id="UP001634394">
    <property type="component" value="Unassembled WGS sequence"/>
</dbReference>
<keyword evidence="6" id="KW-1185">Reference proteome</keyword>
<dbReference type="Gene3D" id="1.10.533.10">
    <property type="entry name" value="Death Domain, Fas"/>
    <property type="match status" value="1"/>
</dbReference>
<dbReference type="SUPFAM" id="SSF52540">
    <property type="entry name" value="P-loop containing nucleoside triphosphate hydrolases"/>
    <property type="match status" value="1"/>
</dbReference>
<comment type="caution">
    <text evidence="5">The sequence shown here is derived from an EMBL/GenBank/DDBJ whole genome shotgun (WGS) entry which is preliminary data.</text>
</comment>
<dbReference type="InterPro" id="IPR001875">
    <property type="entry name" value="DED_dom"/>
</dbReference>
<feature type="domain" description="NACHT" evidence="4">
    <location>
        <begin position="219"/>
        <end position="350"/>
    </location>
</feature>
<evidence type="ECO:0000259" key="3">
    <source>
        <dbReference type="PROSITE" id="PS50168"/>
    </source>
</evidence>
<evidence type="ECO:0000259" key="4">
    <source>
        <dbReference type="PROSITE" id="PS50837"/>
    </source>
</evidence>
<dbReference type="PROSITE" id="PS50837">
    <property type="entry name" value="NACHT"/>
    <property type="match status" value="1"/>
</dbReference>
<dbReference type="GO" id="GO:0005524">
    <property type="term" value="F:ATP binding"/>
    <property type="evidence" value="ECO:0007669"/>
    <property type="project" value="UniProtKB-KW"/>
</dbReference>
<dbReference type="PROSITE" id="PS50168">
    <property type="entry name" value="DED"/>
    <property type="match status" value="1"/>
</dbReference>
<organism evidence="5 6">
    <name type="scientific">Sinanodonta woodiana</name>
    <name type="common">Chinese pond mussel</name>
    <name type="synonym">Anodonta woodiana</name>
    <dbReference type="NCBI Taxonomy" id="1069815"/>
    <lineage>
        <taxon>Eukaryota</taxon>
        <taxon>Metazoa</taxon>
        <taxon>Spiralia</taxon>
        <taxon>Lophotrochozoa</taxon>
        <taxon>Mollusca</taxon>
        <taxon>Bivalvia</taxon>
        <taxon>Autobranchia</taxon>
        <taxon>Heteroconchia</taxon>
        <taxon>Palaeoheterodonta</taxon>
        <taxon>Unionida</taxon>
        <taxon>Unionoidea</taxon>
        <taxon>Unionidae</taxon>
        <taxon>Unioninae</taxon>
        <taxon>Sinanodonta</taxon>
    </lineage>
</organism>
<dbReference type="Gene3D" id="3.40.50.300">
    <property type="entry name" value="P-loop containing nucleotide triphosphate hydrolases"/>
    <property type="match status" value="1"/>
</dbReference>
<dbReference type="PANTHER" id="PTHR46312">
    <property type="entry name" value="NACHT DOMAIN-CONTAINING PROTEIN"/>
    <property type="match status" value="1"/>
</dbReference>
<dbReference type="PANTHER" id="PTHR46312:SF2">
    <property type="entry name" value="NUCLEOTIDE-BINDING OLIGOMERIZATION DOMAIN-CONTAINING PROTEIN 2-LIKE"/>
    <property type="match status" value="1"/>
</dbReference>
<evidence type="ECO:0000313" key="5">
    <source>
        <dbReference type="EMBL" id="KAL3872144.1"/>
    </source>
</evidence>
<proteinExistence type="predicted"/>
<protein>
    <submittedName>
        <fullName evidence="5">Uncharacterized protein</fullName>
    </submittedName>
</protein>
<reference evidence="5 6" key="1">
    <citation type="submission" date="2024-11" db="EMBL/GenBank/DDBJ databases">
        <title>Chromosome-level genome assembly of the freshwater bivalve Anodonta woodiana.</title>
        <authorList>
            <person name="Chen X."/>
        </authorList>
    </citation>
    <scope>NUCLEOTIDE SEQUENCE [LARGE SCALE GENOMIC DNA]</scope>
    <source>
        <strain evidence="5">MN2024</strain>
        <tissue evidence="5">Gills</tissue>
    </source>
</reference>
<feature type="domain" description="DED" evidence="3">
    <location>
        <begin position="11"/>
        <end position="92"/>
    </location>
</feature>
<gene>
    <name evidence="5" type="ORF">ACJMK2_040094</name>
</gene>
<dbReference type="InterPro" id="IPR027417">
    <property type="entry name" value="P-loop_NTPase"/>
</dbReference>
<dbReference type="Gene3D" id="3.80.10.10">
    <property type="entry name" value="Ribonuclease Inhibitor"/>
    <property type="match status" value="2"/>
</dbReference>
<dbReference type="AlphaFoldDB" id="A0ABD3WDY3"/>